<reference evidence="1 2" key="1">
    <citation type="journal article" date="2015" name="Nature">
        <title>rRNA introns, odd ribosomes, and small enigmatic genomes across a large radiation of phyla.</title>
        <authorList>
            <person name="Brown C.T."/>
            <person name="Hug L.A."/>
            <person name="Thomas B.C."/>
            <person name="Sharon I."/>
            <person name="Castelle C.J."/>
            <person name="Singh A."/>
            <person name="Wilkins M.J."/>
            <person name="Williams K.H."/>
            <person name="Banfield J.F."/>
        </authorList>
    </citation>
    <scope>NUCLEOTIDE SEQUENCE [LARGE SCALE GENOMIC DNA]</scope>
</reference>
<name>A0A837I060_9BACT</name>
<evidence type="ECO:0000313" key="2">
    <source>
        <dbReference type="Proteomes" id="UP000033996"/>
    </source>
</evidence>
<dbReference type="Proteomes" id="UP000033996">
    <property type="component" value="Unassembled WGS sequence"/>
</dbReference>
<organism evidence="1 2">
    <name type="scientific">Candidatus Yanofskybacteria bacterium GW2011_GWD1_39_16</name>
    <dbReference type="NCBI Taxonomy" id="1619030"/>
    <lineage>
        <taxon>Bacteria</taxon>
        <taxon>Candidatus Yanofskyibacteriota</taxon>
    </lineage>
</organism>
<dbReference type="AlphaFoldDB" id="A0A837I060"/>
<gene>
    <name evidence="1" type="ORF">UT35_C0004G0007</name>
</gene>
<dbReference type="Gene3D" id="3.90.70.10">
    <property type="entry name" value="Cysteine proteinases"/>
    <property type="match status" value="1"/>
</dbReference>
<accession>A0A837I060</accession>
<dbReference type="InterPro" id="IPR038765">
    <property type="entry name" value="Papain-like_cys_pep_sf"/>
</dbReference>
<sequence length="279" mass="32299">MLKSPLPKNRGVILGQRNTDWQAGAISGIEYKELNPSGDWTQWLPKEEWQWKDNGFDTLACVTFSALNIIESLYYFHTGRQVNFSDRYTAFMSGTTPNGNWQWKVGDSIRKDGLALEQDWPMIDNPSWDTYYTAPPIEVINKAKDFLKDWQVNYEFIDFTKESLIKHLKQAPIQVVFPNHAVMLFATTEQVYRYFDSYLPFIKERSEGFITAMKLVLTKKTMKLKLVREKNRNAVYAIISGKYYWISAEAMGDLTGEGLASWEDVVETEIKIELDGVIK</sequence>
<dbReference type="SUPFAM" id="SSF54001">
    <property type="entry name" value="Cysteine proteinases"/>
    <property type="match status" value="1"/>
</dbReference>
<protein>
    <submittedName>
        <fullName evidence="1">Uncharacterized protein</fullName>
    </submittedName>
</protein>
<evidence type="ECO:0000313" key="1">
    <source>
        <dbReference type="EMBL" id="KKR09468.1"/>
    </source>
</evidence>
<dbReference type="EMBL" id="LBWL01000004">
    <property type="protein sequence ID" value="KKR09468.1"/>
    <property type="molecule type" value="Genomic_DNA"/>
</dbReference>
<comment type="caution">
    <text evidence="1">The sequence shown here is derived from an EMBL/GenBank/DDBJ whole genome shotgun (WGS) entry which is preliminary data.</text>
</comment>
<proteinExistence type="predicted"/>